<gene>
    <name evidence="2" type="ORF">PPL_02090</name>
</gene>
<evidence type="ECO:0000313" key="3">
    <source>
        <dbReference type="Proteomes" id="UP000001396"/>
    </source>
</evidence>
<dbReference type="AlphaFoldDB" id="D3B1B9"/>
<keyword evidence="1" id="KW-0175">Coiled coil</keyword>
<dbReference type="Proteomes" id="UP000001396">
    <property type="component" value="Unassembled WGS sequence"/>
</dbReference>
<organism evidence="2 3">
    <name type="scientific">Heterostelium pallidum (strain ATCC 26659 / Pp 5 / PN500)</name>
    <name type="common">Cellular slime mold</name>
    <name type="synonym">Polysphondylium pallidum</name>
    <dbReference type="NCBI Taxonomy" id="670386"/>
    <lineage>
        <taxon>Eukaryota</taxon>
        <taxon>Amoebozoa</taxon>
        <taxon>Evosea</taxon>
        <taxon>Eumycetozoa</taxon>
        <taxon>Dictyostelia</taxon>
        <taxon>Acytosteliales</taxon>
        <taxon>Acytosteliaceae</taxon>
        <taxon>Heterostelium</taxon>
    </lineage>
</organism>
<comment type="caution">
    <text evidence="2">The sequence shown here is derived from an EMBL/GenBank/DDBJ whole genome shotgun (WGS) entry which is preliminary data.</text>
</comment>
<dbReference type="RefSeq" id="XP_020437202.1">
    <property type="nucleotide sequence ID" value="XM_020573085.1"/>
</dbReference>
<name>D3B1B9_HETP5</name>
<dbReference type="InParanoid" id="D3B1B9"/>
<protein>
    <submittedName>
        <fullName evidence="2">Uncharacterized protein</fullName>
    </submittedName>
</protein>
<dbReference type="GeneID" id="31357615"/>
<evidence type="ECO:0000313" key="2">
    <source>
        <dbReference type="EMBL" id="EFA85093.1"/>
    </source>
</evidence>
<accession>D3B1B9</accession>
<dbReference type="EMBL" id="ADBJ01000008">
    <property type="protein sequence ID" value="EFA85093.1"/>
    <property type="molecule type" value="Genomic_DNA"/>
</dbReference>
<proteinExistence type="predicted"/>
<evidence type="ECO:0000256" key="1">
    <source>
        <dbReference type="SAM" id="Coils"/>
    </source>
</evidence>
<reference evidence="2 3" key="1">
    <citation type="journal article" date="2011" name="Genome Res.">
        <title>Phylogeny-wide analysis of social amoeba genomes highlights ancient origins for complex intercellular communication.</title>
        <authorList>
            <person name="Heidel A.J."/>
            <person name="Lawal H.M."/>
            <person name="Felder M."/>
            <person name="Schilde C."/>
            <person name="Helps N.R."/>
            <person name="Tunggal B."/>
            <person name="Rivero F."/>
            <person name="John U."/>
            <person name="Schleicher M."/>
            <person name="Eichinger L."/>
            <person name="Platzer M."/>
            <person name="Noegel A.A."/>
            <person name="Schaap P."/>
            <person name="Gloeckner G."/>
        </authorList>
    </citation>
    <scope>NUCLEOTIDE SEQUENCE [LARGE SCALE GENOMIC DNA]</scope>
    <source>
        <strain evidence="3">ATCC 26659 / Pp 5 / PN500</strain>
    </source>
</reference>
<sequence length="233" mass="28060">MILLLLDIVFMMMNSNRLKEIVKNLKHSVIEIEEKIEKSNQDSRANHVHLQNRNTINDINVITNIQHINLIRIQKNNELSKKIEQYQELIDELQKKLEIQDYYLDEYKSNFTRVNEQVRQIDEKFNSFKDVFNKITKQQKEQEDERTNHIKTIHSLNQLVRDLQSEKQSLLQDKESSDLRLQSHTKIINEKIEDCKRNQATIESYRDELTRLENEKKEIYKLMDENIRSNLHA</sequence>
<keyword evidence="3" id="KW-1185">Reference proteome</keyword>
<feature type="coiled-coil region" evidence="1">
    <location>
        <begin position="72"/>
        <end position="124"/>
    </location>
</feature>
<feature type="coiled-coil region" evidence="1">
    <location>
        <begin position="15"/>
        <end position="42"/>
    </location>
</feature>
<feature type="coiled-coil region" evidence="1">
    <location>
        <begin position="153"/>
        <end position="222"/>
    </location>
</feature>